<comment type="similarity">
    <text evidence="1">Belongs to the short-chain dehydrogenases/reductases (SDR) family.</text>
</comment>
<dbReference type="RefSeq" id="WP_036678140.1">
    <property type="nucleotide sequence ID" value="NZ_JNVM01000005.1"/>
</dbReference>
<evidence type="ECO:0000313" key="5">
    <source>
        <dbReference type="Proteomes" id="UP000028123"/>
    </source>
</evidence>
<evidence type="ECO:0000259" key="3">
    <source>
        <dbReference type="SMART" id="SM00822"/>
    </source>
</evidence>
<dbReference type="PANTHER" id="PTHR42760">
    <property type="entry name" value="SHORT-CHAIN DEHYDROGENASES/REDUCTASES FAMILY MEMBER"/>
    <property type="match status" value="1"/>
</dbReference>
<accession>A0A081P844</accession>
<dbReference type="FunFam" id="3.40.50.720:FF:000084">
    <property type="entry name" value="Short-chain dehydrogenase reductase"/>
    <property type="match status" value="1"/>
</dbReference>
<keyword evidence="5" id="KW-1185">Reference proteome</keyword>
<comment type="caution">
    <text evidence="4">The sequence shown here is derived from an EMBL/GenBank/DDBJ whole genome shotgun (WGS) entry which is preliminary data.</text>
</comment>
<organism evidence="4 5">
    <name type="scientific">Paenibacillus tyrfis</name>
    <dbReference type="NCBI Taxonomy" id="1501230"/>
    <lineage>
        <taxon>Bacteria</taxon>
        <taxon>Bacillati</taxon>
        <taxon>Bacillota</taxon>
        <taxon>Bacilli</taxon>
        <taxon>Bacillales</taxon>
        <taxon>Paenibacillaceae</taxon>
        <taxon>Paenibacillus</taxon>
    </lineage>
</organism>
<dbReference type="AlphaFoldDB" id="A0A081P844"/>
<dbReference type="InterPro" id="IPR002347">
    <property type="entry name" value="SDR_fam"/>
</dbReference>
<dbReference type="Gene3D" id="3.40.50.720">
    <property type="entry name" value="NAD(P)-binding Rossmann-like Domain"/>
    <property type="match status" value="1"/>
</dbReference>
<sequence length="253" mass="27110">MRLGGKRALVTGGARGIGKGIVGRFLAEGAGVIALDQNEAELEALREEFAGHAERLALSVCDLRNLEQLEQAAGEAFDRWQGIDIVINNAGIAYREPFLDIPLAHWDAVMDINVRAVFRLGQLAAERMIRQGTGGSIVNMSSKNGLAGSSMLAHYNASKAGVILLSQSMAVELAPYGIRVNVVAPGFVETPLDRELRIREGLPAFSERTPMRRSATIDEVANVFLFLASDEASYVTGSTITVDGGHLANASEF</sequence>
<dbReference type="PROSITE" id="PS00061">
    <property type="entry name" value="ADH_SHORT"/>
    <property type="match status" value="1"/>
</dbReference>
<evidence type="ECO:0000313" key="4">
    <source>
        <dbReference type="EMBL" id="KEQ26867.1"/>
    </source>
</evidence>
<dbReference type="InterPro" id="IPR020904">
    <property type="entry name" value="Sc_DH/Rdtase_CS"/>
</dbReference>
<dbReference type="eggNOG" id="COG1028">
    <property type="taxonomic scope" value="Bacteria"/>
</dbReference>
<dbReference type="SUPFAM" id="SSF51735">
    <property type="entry name" value="NAD(P)-binding Rossmann-fold domains"/>
    <property type="match status" value="1"/>
</dbReference>
<dbReference type="InterPro" id="IPR036291">
    <property type="entry name" value="NAD(P)-bd_dom_sf"/>
</dbReference>
<protein>
    <recommendedName>
        <fullName evidence="3">Ketoreductase domain-containing protein</fullName>
    </recommendedName>
</protein>
<dbReference type="GO" id="GO:0008206">
    <property type="term" value="P:bile acid metabolic process"/>
    <property type="evidence" value="ECO:0007669"/>
    <property type="project" value="UniProtKB-ARBA"/>
</dbReference>
<dbReference type="SMART" id="SM00822">
    <property type="entry name" value="PKS_KR"/>
    <property type="match status" value="1"/>
</dbReference>
<dbReference type="EMBL" id="JNVM01000005">
    <property type="protein sequence ID" value="KEQ26867.1"/>
    <property type="molecule type" value="Genomic_DNA"/>
</dbReference>
<dbReference type="OrthoDB" id="9803333at2"/>
<gene>
    <name evidence="4" type="ORF">ET33_29415</name>
</gene>
<dbReference type="InterPro" id="IPR057326">
    <property type="entry name" value="KR_dom"/>
</dbReference>
<name>A0A081P844_9BACL</name>
<dbReference type="GO" id="GO:0016616">
    <property type="term" value="F:oxidoreductase activity, acting on the CH-OH group of donors, NAD or NADP as acceptor"/>
    <property type="evidence" value="ECO:0007669"/>
    <property type="project" value="TreeGrafter"/>
</dbReference>
<keyword evidence="2" id="KW-0560">Oxidoreductase</keyword>
<feature type="domain" description="Ketoreductase" evidence="3">
    <location>
        <begin position="6"/>
        <end position="201"/>
    </location>
</feature>
<dbReference type="PRINTS" id="PR00081">
    <property type="entry name" value="GDHRDH"/>
</dbReference>
<dbReference type="CDD" id="cd05233">
    <property type="entry name" value="SDR_c"/>
    <property type="match status" value="1"/>
</dbReference>
<evidence type="ECO:0000256" key="1">
    <source>
        <dbReference type="ARBA" id="ARBA00006484"/>
    </source>
</evidence>
<dbReference type="PRINTS" id="PR00080">
    <property type="entry name" value="SDRFAMILY"/>
</dbReference>
<dbReference type="NCBIfam" id="NF005559">
    <property type="entry name" value="PRK07231.1"/>
    <property type="match status" value="1"/>
</dbReference>
<reference evidence="4 5" key="1">
    <citation type="submission" date="2014-06" db="EMBL/GenBank/DDBJ databases">
        <title>Draft genome sequence of Paenibacillus sp. MSt1.</title>
        <authorList>
            <person name="Aw Y.K."/>
            <person name="Ong K.S."/>
            <person name="Gan H.M."/>
            <person name="Lee S.M."/>
        </authorList>
    </citation>
    <scope>NUCLEOTIDE SEQUENCE [LARGE SCALE GENOMIC DNA]</scope>
    <source>
        <strain evidence="4 5">MSt1</strain>
    </source>
</reference>
<proteinExistence type="inferred from homology"/>
<dbReference type="Proteomes" id="UP000028123">
    <property type="component" value="Unassembled WGS sequence"/>
</dbReference>
<dbReference type="Pfam" id="PF13561">
    <property type="entry name" value="adh_short_C2"/>
    <property type="match status" value="1"/>
</dbReference>
<evidence type="ECO:0000256" key="2">
    <source>
        <dbReference type="ARBA" id="ARBA00023002"/>
    </source>
</evidence>